<keyword evidence="2" id="KW-0808">Transferase</keyword>
<dbReference type="CDD" id="cd02440">
    <property type="entry name" value="AdoMet_MTases"/>
    <property type="match status" value="1"/>
</dbReference>
<name>A0ABP6LDC0_9ACTN</name>
<comment type="caution">
    <text evidence="3">The sequence shown here is derived from an EMBL/GenBank/DDBJ whole genome shotgun (WGS) entry which is preliminary data.</text>
</comment>
<protein>
    <submittedName>
        <fullName evidence="3">16S rRNA (Guanine(966)-N(2))-methyltransferase RsmD</fullName>
    </submittedName>
</protein>
<keyword evidence="1" id="KW-0489">Methyltransferase</keyword>
<dbReference type="RefSeq" id="WP_290707366.1">
    <property type="nucleotide sequence ID" value="NZ_BAAAVS010000025.1"/>
</dbReference>
<dbReference type="SUPFAM" id="SSF53335">
    <property type="entry name" value="S-adenosyl-L-methionine-dependent methyltransferases"/>
    <property type="match status" value="1"/>
</dbReference>
<reference evidence="4" key="1">
    <citation type="journal article" date="2019" name="Int. J. Syst. Evol. Microbiol.">
        <title>The Global Catalogue of Microorganisms (GCM) 10K type strain sequencing project: providing services to taxonomists for standard genome sequencing and annotation.</title>
        <authorList>
            <consortium name="The Broad Institute Genomics Platform"/>
            <consortium name="The Broad Institute Genome Sequencing Center for Infectious Disease"/>
            <person name="Wu L."/>
            <person name="Ma J."/>
        </authorList>
    </citation>
    <scope>NUCLEOTIDE SEQUENCE [LARGE SCALE GENOMIC DNA]</scope>
    <source>
        <strain evidence="4">JCM 14234</strain>
    </source>
</reference>
<dbReference type="PANTHER" id="PTHR43542">
    <property type="entry name" value="METHYLTRANSFERASE"/>
    <property type="match status" value="1"/>
</dbReference>
<dbReference type="PANTHER" id="PTHR43542:SF1">
    <property type="entry name" value="METHYLTRANSFERASE"/>
    <property type="match status" value="1"/>
</dbReference>
<accession>A0ABP6LDC0</accession>
<gene>
    <name evidence="3" type="primary">rsmD</name>
    <name evidence="3" type="ORF">GCM10010528_20710</name>
</gene>
<dbReference type="PROSITE" id="PS00092">
    <property type="entry name" value="N6_MTASE"/>
    <property type="match status" value="1"/>
</dbReference>
<evidence type="ECO:0000313" key="4">
    <source>
        <dbReference type="Proteomes" id="UP001501035"/>
    </source>
</evidence>
<sequence>MPRIIAGEFGGRRLAVASDATRPTSDRVREAVFAALDARVDLAGMTVLDLFAGTGALGLEAVSRGAASAVFVDDDGRAAEGLKRNIATCGAGQRAKVVRRAVDDFLRSTTDRYDLVFCDPPYGIPDDELAAVLALVAPLLGDGYLVLERARRTADTSWPPTLRPVVAKRYGDTRVEWAEPR</sequence>
<dbReference type="Pfam" id="PF03602">
    <property type="entry name" value="Cons_hypoth95"/>
    <property type="match status" value="1"/>
</dbReference>
<dbReference type="PIRSF" id="PIRSF004553">
    <property type="entry name" value="CHP00095"/>
    <property type="match status" value="1"/>
</dbReference>
<proteinExistence type="predicted"/>
<dbReference type="Gene3D" id="3.40.50.150">
    <property type="entry name" value="Vaccinia Virus protein VP39"/>
    <property type="match status" value="1"/>
</dbReference>
<dbReference type="InterPro" id="IPR004398">
    <property type="entry name" value="RNA_MeTrfase_RsmD"/>
</dbReference>
<organism evidence="3 4">
    <name type="scientific">Gordonia defluvii</name>
    <dbReference type="NCBI Taxonomy" id="283718"/>
    <lineage>
        <taxon>Bacteria</taxon>
        <taxon>Bacillati</taxon>
        <taxon>Actinomycetota</taxon>
        <taxon>Actinomycetes</taxon>
        <taxon>Mycobacteriales</taxon>
        <taxon>Gordoniaceae</taxon>
        <taxon>Gordonia</taxon>
    </lineage>
</organism>
<evidence type="ECO:0000256" key="2">
    <source>
        <dbReference type="ARBA" id="ARBA00022679"/>
    </source>
</evidence>
<dbReference type="EMBL" id="BAAAVS010000025">
    <property type="protein sequence ID" value="GAA3040125.1"/>
    <property type="molecule type" value="Genomic_DNA"/>
</dbReference>
<evidence type="ECO:0000256" key="1">
    <source>
        <dbReference type="ARBA" id="ARBA00022603"/>
    </source>
</evidence>
<keyword evidence="4" id="KW-1185">Reference proteome</keyword>
<dbReference type="InterPro" id="IPR029063">
    <property type="entry name" value="SAM-dependent_MTases_sf"/>
</dbReference>
<dbReference type="NCBIfam" id="TIGR00095">
    <property type="entry name" value="16S rRNA (guanine(966)-N(2))-methyltransferase RsmD"/>
    <property type="match status" value="1"/>
</dbReference>
<evidence type="ECO:0000313" key="3">
    <source>
        <dbReference type="EMBL" id="GAA3040125.1"/>
    </source>
</evidence>
<dbReference type="InterPro" id="IPR002052">
    <property type="entry name" value="DNA_methylase_N6_adenine_CS"/>
</dbReference>
<dbReference type="Proteomes" id="UP001501035">
    <property type="component" value="Unassembled WGS sequence"/>
</dbReference>